<keyword evidence="3" id="KW-0472">Membrane</keyword>
<dbReference type="PROSITE" id="PS50885">
    <property type="entry name" value="HAMP"/>
    <property type="match status" value="1"/>
</dbReference>
<dbReference type="RefSeq" id="WP_185242421.1">
    <property type="nucleotide sequence ID" value="NZ_AP023213.1"/>
</dbReference>
<dbReference type="NCBIfam" id="TIGR00277">
    <property type="entry name" value="HDIG"/>
    <property type="match status" value="1"/>
</dbReference>
<evidence type="ECO:0000256" key="1">
    <source>
        <dbReference type="SAM" id="Coils"/>
    </source>
</evidence>
<dbReference type="AlphaFoldDB" id="A0A6S6M7Y5"/>
<dbReference type="InterPro" id="IPR037522">
    <property type="entry name" value="HD_GYP_dom"/>
</dbReference>
<dbReference type="InterPro" id="IPR003607">
    <property type="entry name" value="HD/PDEase_dom"/>
</dbReference>
<dbReference type="Gene3D" id="6.10.340.10">
    <property type="match status" value="1"/>
</dbReference>
<dbReference type="SUPFAM" id="SSF109604">
    <property type="entry name" value="HD-domain/PDEase-like"/>
    <property type="match status" value="1"/>
</dbReference>
<dbReference type="GO" id="GO:0007165">
    <property type="term" value="P:signal transduction"/>
    <property type="evidence" value="ECO:0007669"/>
    <property type="project" value="InterPro"/>
</dbReference>
<keyword evidence="3" id="KW-1133">Transmembrane helix</keyword>
<evidence type="ECO:0000313" key="7">
    <source>
        <dbReference type="Proteomes" id="UP000515472"/>
    </source>
</evidence>
<protein>
    <submittedName>
        <fullName evidence="6">Metal-dependent phosphohydrolase</fullName>
    </submittedName>
</protein>
<dbReference type="KEGG" id="gbn:GEOBRER4_22850"/>
<dbReference type="InterPro" id="IPR029016">
    <property type="entry name" value="GAF-like_dom_sf"/>
</dbReference>
<keyword evidence="6" id="KW-0378">Hydrolase</keyword>
<dbReference type="CDD" id="cd00077">
    <property type="entry name" value="HDc"/>
    <property type="match status" value="1"/>
</dbReference>
<dbReference type="Gene3D" id="3.30.450.40">
    <property type="match status" value="1"/>
</dbReference>
<accession>A0A6S6M7Y5</accession>
<evidence type="ECO:0000313" key="6">
    <source>
        <dbReference type="EMBL" id="BCG47535.1"/>
    </source>
</evidence>
<evidence type="ECO:0000259" key="5">
    <source>
        <dbReference type="PROSITE" id="PS51832"/>
    </source>
</evidence>
<dbReference type="Proteomes" id="UP000515472">
    <property type="component" value="Chromosome"/>
</dbReference>
<dbReference type="PANTHER" id="PTHR43155">
    <property type="entry name" value="CYCLIC DI-GMP PHOSPHODIESTERASE PA4108-RELATED"/>
    <property type="match status" value="1"/>
</dbReference>
<dbReference type="EMBL" id="AP023213">
    <property type="protein sequence ID" value="BCG47535.1"/>
    <property type="molecule type" value="Genomic_DNA"/>
</dbReference>
<proteinExistence type="predicted"/>
<dbReference type="InterPro" id="IPR006675">
    <property type="entry name" value="HDIG_dom"/>
</dbReference>
<keyword evidence="3" id="KW-0812">Transmembrane</keyword>
<evidence type="ECO:0000256" key="2">
    <source>
        <dbReference type="SAM" id="MobiDB-lite"/>
    </source>
</evidence>
<dbReference type="Pfam" id="PF13185">
    <property type="entry name" value="GAF_2"/>
    <property type="match status" value="1"/>
</dbReference>
<dbReference type="InterPro" id="IPR003660">
    <property type="entry name" value="HAMP_dom"/>
</dbReference>
<gene>
    <name evidence="6" type="ORF">GEOBRER4_n2371</name>
</gene>
<dbReference type="CDD" id="cd06225">
    <property type="entry name" value="HAMP"/>
    <property type="match status" value="1"/>
</dbReference>
<dbReference type="Gene3D" id="3.30.450.290">
    <property type="match status" value="1"/>
</dbReference>
<dbReference type="PROSITE" id="PS51832">
    <property type="entry name" value="HD_GYP"/>
    <property type="match status" value="1"/>
</dbReference>
<sequence length="703" mass="78665">MFNSLKMKILTLVALILVLIISSVAYLNFQQQKEMLHEIANRNTSVLIETIKSSVANAMLSGRSDEVGSIFERIKSREFVKSIRIVDSEGKILISADRAEVGSKIPSLGEQQSQSRNMSLFPAEGVFVSYARIFNAPQCYKCHPASKESLGLLEIKLSLDYMNGFISRERDLAVFSSLLLVLLTVATIFIFLVIYVEKPIRRLIRCMQQVEGGDFSQEINLTSSLEMQTLAKSFNHMVRTLASLMASTVAHERELARAQEKLAFHRETHQLNGRLEEQIREIENLNINLEERIEEIEEANYKIADLAGELEDKNTNLEKAVAKLSTLYRLGLAINSTIEVEDLYQLVVKTTMDTLQAQVGYIILYDAHNGELKVTNLVGHRDPNAQALRVPMKPSSVSSWVIQNCKPLLITDIAQMPEFDPVSPLGFERKTLICAPLMVKDEMIGTLAVVNKLNNTVYNHEELELLSTIAAQASIAIKNAMLYDEQQKTYLNTIQALVSAIEASDSYTRGHSERVTRFSLALARKLELPQNRLKVIERAAILHDIGKIGIDLSLLHKEALLTSEDVAELQQHPTIGMKILEPIEFLHDVRLCIGQHHERFDGSGYPNRLRAEELLLESRILAIADAFDAMTSDRPYRKALKLEVAIAELAENSGSQFDPALVPIFTKLLKTPNFLPQREETTPPNVVPFPVKPAGGSLTSVAP</sequence>
<dbReference type="InterPro" id="IPR003018">
    <property type="entry name" value="GAF"/>
</dbReference>
<evidence type="ECO:0000256" key="3">
    <source>
        <dbReference type="SAM" id="Phobius"/>
    </source>
</evidence>
<reference evidence="6 7" key="1">
    <citation type="submission" date="2020-06" db="EMBL/GenBank/DDBJ databases">
        <title>Interaction of electrochemicaly active bacteria, Geobacter bremensis R4 on different carbon anode.</title>
        <authorList>
            <person name="Meng L."/>
            <person name="Yoshida N."/>
        </authorList>
    </citation>
    <scope>NUCLEOTIDE SEQUENCE [LARGE SCALE GENOMIC DNA]</scope>
    <source>
        <strain evidence="6 7">R4</strain>
    </source>
</reference>
<evidence type="ECO:0000259" key="4">
    <source>
        <dbReference type="PROSITE" id="PS50885"/>
    </source>
</evidence>
<feature type="coiled-coil region" evidence="1">
    <location>
        <begin position="241"/>
        <end position="327"/>
    </location>
</feature>
<feature type="region of interest" description="Disordered" evidence="2">
    <location>
        <begin position="679"/>
        <end position="703"/>
    </location>
</feature>
<dbReference type="Gene3D" id="1.10.3210.10">
    <property type="entry name" value="Hypothetical protein af1432"/>
    <property type="match status" value="1"/>
</dbReference>
<dbReference type="GO" id="GO:0016787">
    <property type="term" value="F:hydrolase activity"/>
    <property type="evidence" value="ECO:0007669"/>
    <property type="project" value="UniProtKB-KW"/>
</dbReference>
<dbReference type="SMART" id="SM00471">
    <property type="entry name" value="HDc"/>
    <property type="match status" value="1"/>
</dbReference>
<dbReference type="PANTHER" id="PTHR43155:SF2">
    <property type="entry name" value="CYCLIC DI-GMP PHOSPHODIESTERASE PA4108"/>
    <property type="match status" value="1"/>
</dbReference>
<dbReference type="SMART" id="SM00304">
    <property type="entry name" value="HAMP"/>
    <property type="match status" value="1"/>
</dbReference>
<feature type="domain" description="HD-GYP" evidence="5">
    <location>
        <begin position="486"/>
        <end position="681"/>
    </location>
</feature>
<dbReference type="SUPFAM" id="SSF55781">
    <property type="entry name" value="GAF domain-like"/>
    <property type="match status" value="1"/>
</dbReference>
<feature type="transmembrane region" description="Helical" evidence="3">
    <location>
        <begin position="172"/>
        <end position="195"/>
    </location>
</feature>
<dbReference type="SUPFAM" id="SSF158472">
    <property type="entry name" value="HAMP domain-like"/>
    <property type="match status" value="1"/>
</dbReference>
<dbReference type="SMART" id="SM00065">
    <property type="entry name" value="GAF"/>
    <property type="match status" value="1"/>
</dbReference>
<keyword evidence="7" id="KW-1185">Reference proteome</keyword>
<dbReference type="Pfam" id="PF13487">
    <property type="entry name" value="HD_5"/>
    <property type="match status" value="1"/>
</dbReference>
<feature type="domain" description="HAMP" evidence="4">
    <location>
        <begin position="194"/>
        <end position="246"/>
    </location>
</feature>
<dbReference type="GO" id="GO:0016020">
    <property type="term" value="C:membrane"/>
    <property type="evidence" value="ECO:0007669"/>
    <property type="project" value="InterPro"/>
</dbReference>
<dbReference type="Pfam" id="PF00672">
    <property type="entry name" value="HAMP"/>
    <property type="match status" value="1"/>
</dbReference>
<name>A0A6S6M7Y5_9BACT</name>
<keyword evidence="1" id="KW-0175">Coiled coil</keyword>
<organism evidence="6 7">
    <name type="scientific">Citrifermentans bremense</name>
    <dbReference type="NCBI Taxonomy" id="60035"/>
    <lineage>
        <taxon>Bacteria</taxon>
        <taxon>Pseudomonadati</taxon>
        <taxon>Thermodesulfobacteriota</taxon>
        <taxon>Desulfuromonadia</taxon>
        <taxon>Geobacterales</taxon>
        <taxon>Geobacteraceae</taxon>
        <taxon>Citrifermentans</taxon>
    </lineage>
</organism>